<evidence type="ECO:0000259" key="8">
    <source>
        <dbReference type="PROSITE" id="PS51742"/>
    </source>
</evidence>
<comment type="subcellular location">
    <subcellularLocation>
        <location evidence="1 6">Nucleus</location>
    </subcellularLocation>
</comment>
<keyword evidence="2 6" id="KW-0805">Transcription regulation</keyword>
<reference evidence="9" key="2">
    <citation type="submission" date="2023-05" db="EMBL/GenBank/DDBJ databases">
        <authorList>
            <person name="Schelkunov M.I."/>
        </authorList>
    </citation>
    <scope>NUCLEOTIDE SEQUENCE</scope>
    <source>
        <strain evidence="9">Hsosn_3</strain>
        <tissue evidence="9">Leaf</tissue>
    </source>
</reference>
<name>A0AAD8MHP2_9APIA</name>
<evidence type="ECO:0000256" key="4">
    <source>
        <dbReference type="ARBA" id="ARBA00023163"/>
    </source>
</evidence>
<dbReference type="PANTHER" id="PTHR31500">
    <property type="entry name" value="AT-HOOK MOTIF NUCLEAR-LOCALIZED PROTEIN 9"/>
    <property type="match status" value="1"/>
</dbReference>
<proteinExistence type="predicted"/>
<dbReference type="EMBL" id="JAUIZM010000007">
    <property type="protein sequence ID" value="KAK1376425.1"/>
    <property type="molecule type" value="Genomic_DNA"/>
</dbReference>
<comment type="domain">
    <text evidence="6">The PPC domain mediates interactions between AHL proteins.</text>
</comment>
<feature type="domain" description="PPC" evidence="8">
    <location>
        <begin position="135"/>
        <end position="278"/>
    </location>
</feature>
<keyword evidence="5 6" id="KW-0539">Nucleus</keyword>
<comment type="function">
    <text evidence="6">Transcription factor that specifically binds AT-rich DNA sequences related to the nuclear matrix attachment regions (MARs).</text>
</comment>
<evidence type="ECO:0000256" key="7">
    <source>
        <dbReference type="SAM" id="MobiDB-lite"/>
    </source>
</evidence>
<keyword evidence="10" id="KW-1185">Reference proteome</keyword>
<evidence type="ECO:0000256" key="1">
    <source>
        <dbReference type="ARBA" id="ARBA00004123"/>
    </source>
</evidence>
<comment type="caution">
    <text evidence="9">The sequence shown here is derived from an EMBL/GenBank/DDBJ whole genome shotgun (WGS) entry which is preliminary data.</text>
</comment>
<evidence type="ECO:0000256" key="6">
    <source>
        <dbReference type="RuleBase" id="RU367031"/>
    </source>
</evidence>
<dbReference type="PROSITE" id="PS51742">
    <property type="entry name" value="PPC"/>
    <property type="match status" value="1"/>
</dbReference>
<dbReference type="PANTHER" id="PTHR31500:SF117">
    <property type="entry name" value="AT-HOOK MOTIF NUCLEAR-LOCALIZED PROTEIN 2"/>
    <property type="match status" value="1"/>
</dbReference>
<evidence type="ECO:0000313" key="9">
    <source>
        <dbReference type="EMBL" id="KAK1376425.1"/>
    </source>
</evidence>
<keyword evidence="4 6" id="KW-0804">Transcription</keyword>
<reference evidence="9" key="1">
    <citation type="submission" date="2023-02" db="EMBL/GenBank/DDBJ databases">
        <title>Genome of toxic invasive species Heracleum sosnowskyi carries increased number of genes despite the absence of recent whole-genome duplications.</title>
        <authorList>
            <person name="Schelkunov M."/>
            <person name="Shtratnikova V."/>
            <person name="Makarenko M."/>
            <person name="Klepikova A."/>
            <person name="Omelchenko D."/>
            <person name="Novikova G."/>
            <person name="Obukhova E."/>
            <person name="Bogdanov V."/>
            <person name="Penin A."/>
            <person name="Logacheva M."/>
        </authorList>
    </citation>
    <scope>NUCLEOTIDE SEQUENCE</scope>
    <source>
        <strain evidence="9">Hsosn_3</strain>
        <tissue evidence="9">Leaf</tissue>
    </source>
</reference>
<protein>
    <recommendedName>
        <fullName evidence="6">AT-hook motif nuclear-localized protein</fullName>
    </recommendedName>
</protein>
<dbReference type="SUPFAM" id="SSF117856">
    <property type="entry name" value="AF0104/ALDC/Ptd012-like"/>
    <property type="match status" value="1"/>
</dbReference>
<dbReference type="GO" id="GO:0005634">
    <property type="term" value="C:nucleus"/>
    <property type="evidence" value="ECO:0007669"/>
    <property type="project" value="UniProtKB-SubCell"/>
</dbReference>
<evidence type="ECO:0000256" key="5">
    <source>
        <dbReference type="ARBA" id="ARBA00023242"/>
    </source>
</evidence>
<sequence length="378" mass="39463">MENMSSSGVTVVGSDAPSEYHVAVRTETPVTGSVSHVTPHVGVSPVPAPVMVVPPVSVDLSAVKKKRGRPRKYGPDGSVTKALSPKPISSSAPPPVIDFSVEKPRGKVRPVGLPAKQHQPKMQIEGLGEWFSSAGANFTPHIVTVNAGEDVMMKIISFSQQGPRAICILSANGVISSVTLRQPDSSGGTLTYEGRFDILSLSGSFMPTEVGGIRNRSGGMSVSLAGPDGRIIGGSVAGLLVAACPVQIVIGSFYAGSRQDQGAKNFFAQTAAAPVSIAPTDDFHGQQNSATPMQNLSATSIAGNGWPTYGDETRIKPTDINVTLPASFKPTDMNTTLPAPFKPTDINVTLPTPFKPTDINVTLPESFKPTDINVTLPA</sequence>
<dbReference type="FunFam" id="3.30.1330.80:FF:000003">
    <property type="entry name" value="AT-hook motif nuclear-localized protein 1-like"/>
    <property type="match status" value="1"/>
</dbReference>
<evidence type="ECO:0000256" key="3">
    <source>
        <dbReference type="ARBA" id="ARBA00023125"/>
    </source>
</evidence>
<dbReference type="CDD" id="cd11378">
    <property type="entry name" value="DUF296"/>
    <property type="match status" value="1"/>
</dbReference>
<keyword evidence="3 6" id="KW-0238">DNA-binding</keyword>
<dbReference type="InterPro" id="IPR039605">
    <property type="entry name" value="AHL"/>
</dbReference>
<dbReference type="InterPro" id="IPR005175">
    <property type="entry name" value="PPC_dom"/>
</dbReference>
<accession>A0AAD8MHP2</accession>
<gene>
    <name evidence="9" type="ORF">POM88_032618</name>
</gene>
<feature type="compositionally biased region" description="Basic residues" evidence="7">
    <location>
        <begin position="63"/>
        <end position="72"/>
    </location>
</feature>
<evidence type="ECO:0000256" key="2">
    <source>
        <dbReference type="ARBA" id="ARBA00023015"/>
    </source>
</evidence>
<feature type="region of interest" description="Disordered" evidence="7">
    <location>
        <begin position="63"/>
        <end position="96"/>
    </location>
</feature>
<organism evidence="9 10">
    <name type="scientific">Heracleum sosnowskyi</name>
    <dbReference type="NCBI Taxonomy" id="360622"/>
    <lineage>
        <taxon>Eukaryota</taxon>
        <taxon>Viridiplantae</taxon>
        <taxon>Streptophyta</taxon>
        <taxon>Embryophyta</taxon>
        <taxon>Tracheophyta</taxon>
        <taxon>Spermatophyta</taxon>
        <taxon>Magnoliopsida</taxon>
        <taxon>eudicotyledons</taxon>
        <taxon>Gunneridae</taxon>
        <taxon>Pentapetalae</taxon>
        <taxon>asterids</taxon>
        <taxon>campanulids</taxon>
        <taxon>Apiales</taxon>
        <taxon>Apiaceae</taxon>
        <taxon>Apioideae</taxon>
        <taxon>apioid superclade</taxon>
        <taxon>Tordylieae</taxon>
        <taxon>Tordyliinae</taxon>
        <taxon>Heracleum</taxon>
    </lineage>
</organism>
<dbReference type="Gene3D" id="3.30.1330.80">
    <property type="entry name" value="Hypothetical protein, similar to alpha- acetolactate decarboxylase, domain 2"/>
    <property type="match status" value="1"/>
</dbReference>
<dbReference type="GO" id="GO:0003680">
    <property type="term" value="F:minor groove of adenine-thymine-rich DNA binding"/>
    <property type="evidence" value="ECO:0007669"/>
    <property type="project" value="UniProtKB-UniRule"/>
</dbReference>
<dbReference type="AlphaFoldDB" id="A0AAD8MHP2"/>
<dbReference type="Proteomes" id="UP001237642">
    <property type="component" value="Unassembled WGS sequence"/>
</dbReference>
<dbReference type="Pfam" id="PF03479">
    <property type="entry name" value="PCC"/>
    <property type="match status" value="1"/>
</dbReference>
<evidence type="ECO:0000313" key="10">
    <source>
        <dbReference type="Proteomes" id="UP001237642"/>
    </source>
</evidence>